<dbReference type="InterPro" id="IPR014710">
    <property type="entry name" value="RmlC-like_jellyroll"/>
</dbReference>
<protein>
    <recommendedName>
        <fullName evidence="3">Cupin type-2 domain-containing protein</fullName>
    </recommendedName>
</protein>
<dbReference type="EMBL" id="UINC01003222">
    <property type="protein sequence ID" value="SVA04409.1"/>
    <property type="molecule type" value="Genomic_DNA"/>
</dbReference>
<dbReference type="Gene3D" id="2.60.120.10">
    <property type="entry name" value="Jelly Rolls"/>
    <property type="match status" value="1"/>
</dbReference>
<dbReference type="PANTHER" id="PTHR35848">
    <property type="entry name" value="OXALATE-BINDING PROTEIN"/>
    <property type="match status" value="1"/>
</dbReference>
<gene>
    <name evidence="4" type="ORF">METZ01_LOCUS57263</name>
</gene>
<dbReference type="Pfam" id="PF07883">
    <property type="entry name" value="Cupin_2"/>
    <property type="match status" value="1"/>
</dbReference>
<dbReference type="InterPro" id="IPR011051">
    <property type="entry name" value="RmlC_Cupin_sf"/>
</dbReference>
<dbReference type="GO" id="GO:0046872">
    <property type="term" value="F:metal ion binding"/>
    <property type="evidence" value="ECO:0007669"/>
    <property type="project" value="UniProtKB-KW"/>
</dbReference>
<evidence type="ECO:0000256" key="1">
    <source>
        <dbReference type="ARBA" id="ARBA00022723"/>
    </source>
</evidence>
<sequence length="119" mass="13230">VSFKEPNLSDDTNYTDAINPESMATFNPEKMGKSTIFKSKHILVGLNTFEPGQAHQLHTHEGMDKVYHVLKGKGLFILEDREIEMEAGLMLVAPDGVPHGIRNHSRDRLIVLAILAPTP</sequence>
<evidence type="ECO:0000259" key="3">
    <source>
        <dbReference type="Pfam" id="PF07883"/>
    </source>
</evidence>
<proteinExistence type="predicted"/>
<dbReference type="CDD" id="cd06122">
    <property type="entry name" value="cupin_TTHA0104"/>
    <property type="match status" value="1"/>
</dbReference>
<feature type="region of interest" description="Disordered" evidence="2">
    <location>
        <begin position="1"/>
        <end position="20"/>
    </location>
</feature>
<feature type="non-terminal residue" evidence="4">
    <location>
        <position position="1"/>
    </location>
</feature>
<dbReference type="InterPro" id="IPR013096">
    <property type="entry name" value="Cupin_2"/>
</dbReference>
<evidence type="ECO:0000313" key="4">
    <source>
        <dbReference type="EMBL" id="SVA04409.1"/>
    </source>
</evidence>
<name>A0A381SLU5_9ZZZZ</name>
<keyword evidence="1" id="KW-0479">Metal-binding</keyword>
<organism evidence="4">
    <name type="scientific">marine metagenome</name>
    <dbReference type="NCBI Taxonomy" id="408172"/>
    <lineage>
        <taxon>unclassified sequences</taxon>
        <taxon>metagenomes</taxon>
        <taxon>ecological metagenomes</taxon>
    </lineage>
</organism>
<dbReference type="InterPro" id="IPR051610">
    <property type="entry name" value="GPI/OXD"/>
</dbReference>
<dbReference type="AlphaFoldDB" id="A0A381SLU5"/>
<evidence type="ECO:0000256" key="2">
    <source>
        <dbReference type="SAM" id="MobiDB-lite"/>
    </source>
</evidence>
<dbReference type="SUPFAM" id="SSF51182">
    <property type="entry name" value="RmlC-like cupins"/>
    <property type="match status" value="1"/>
</dbReference>
<reference evidence="4" key="1">
    <citation type="submission" date="2018-05" db="EMBL/GenBank/DDBJ databases">
        <authorList>
            <person name="Lanie J.A."/>
            <person name="Ng W.-L."/>
            <person name="Kazmierczak K.M."/>
            <person name="Andrzejewski T.M."/>
            <person name="Davidsen T.M."/>
            <person name="Wayne K.J."/>
            <person name="Tettelin H."/>
            <person name="Glass J.I."/>
            <person name="Rusch D."/>
            <person name="Podicherti R."/>
            <person name="Tsui H.-C.T."/>
            <person name="Winkler M.E."/>
        </authorList>
    </citation>
    <scope>NUCLEOTIDE SEQUENCE</scope>
</reference>
<dbReference type="PANTHER" id="PTHR35848:SF6">
    <property type="entry name" value="CUPIN TYPE-2 DOMAIN-CONTAINING PROTEIN"/>
    <property type="match status" value="1"/>
</dbReference>
<accession>A0A381SLU5</accession>
<feature type="domain" description="Cupin type-2" evidence="3">
    <location>
        <begin position="48"/>
        <end position="114"/>
    </location>
</feature>